<dbReference type="PANTHER" id="PTHR43883">
    <property type="entry name" value="SLR0207 PROTEIN"/>
    <property type="match status" value="1"/>
</dbReference>
<evidence type="ECO:0000313" key="1">
    <source>
        <dbReference type="EMBL" id="RMI33720.1"/>
    </source>
</evidence>
<gene>
    <name evidence="1" type="ORF">EBN03_10725</name>
</gene>
<dbReference type="Proteomes" id="UP000279275">
    <property type="component" value="Unassembled WGS sequence"/>
</dbReference>
<dbReference type="SUPFAM" id="SSF56112">
    <property type="entry name" value="Protein kinase-like (PK-like)"/>
    <property type="match status" value="1"/>
</dbReference>
<dbReference type="OrthoDB" id="9810277at2"/>
<dbReference type="EMBL" id="RFFH01000003">
    <property type="protein sequence ID" value="RMI33720.1"/>
    <property type="molecule type" value="Genomic_DNA"/>
</dbReference>
<proteinExistence type="predicted"/>
<dbReference type="SUPFAM" id="SSF52540">
    <property type="entry name" value="P-loop containing nucleoside triphosphate hydrolases"/>
    <property type="match status" value="1"/>
</dbReference>
<reference evidence="1 2" key="1">
    <citation type="submission" date="2018-10" db="EMBL/GenBank/DDBJ databases">
        <title>Isolation from cow dung.</title>
        <authorList>
            <person name="Ling L."/>
        </authorList>
    </citation>
    <scope>NUCLEOTIDE SEQUENCE [LARGE SCALE GENOMIC DNA]</scope>
    <source>
        <strain evidence="1 2">NEAU-LL90</strain>
    </source>
</reference>
<comment type="caution">
    <text evidence="1">The sequence shown here is derived from an EMBL/GenBank/DDBJ whole genome shotgun (WGS) entry which is preliminary data.</text>
</comment>
<dbReference type="Pfam" id="PF13671">
    <property type="entry name" value="AAA_33"/>
    <property type="match status" value="1"/>
</dbReference>
<evidence type="ECO:0000313" key="2">
    <source>
        <dbReference type="Proteomes" id="UP000279275"/>
    </source>
</evidence>
<accession>A0A3M2LAI8</accession>
<keyword evidence="2" id="KW-1185">Reference proteome</keyword>
<dbReference type="InterPro" id="IPR011009">
    <property type="entry name" value="Kinase-like_dom_sf"/>
</dbReference>
<dbReference type="Gene3D" id="3.90.1200.10">
    <property type="match status" value="1"/>
</dbReference>
<name>A0A3M2LAI8_9NOCA</name>
<dbReference type="Gene3D" id="3.40.50.300">
    <property type="entry name" value="P-loop containing nucleotide triphosphate hydrolases"/>
    <property type="match status" value="1"/>
</dbReference>
<sequence>MFRGEAEPFAVLHETHSGVVVLYGDRAYKTKRPVVTDFLDFGTPERRERAIARELELNRRLAPDVYLGVGHFQPPGGGPAEPVLVMRRLPDQARLTRLLTDPMATDAALDGLVRLLAEFHDTAARSDRISGAATLAAVRARWRSVLHGLTRPPLAPDTVARAEELADRFLDGRGPLFEQRIAEGRIVDGHGDLRAGDIFVVPDGFRVIDCLDFDDELRHVDRIDDIAFLAMDLEFEGASWAATELARDYRTHTADPAPMSLWHFYIAYRAAVRAKVNCLRHAQGDPRAADHAVRHVEIALDHLQSATIRIALVGGLPGTGKSTIAAALAEATGATVLSTDRIRAELRATGVITGASGNFGEGAYTRSAVDRVYQELLDRAREHLGQGRSIVLDATWSGAYHREQALRLAAETATEPIEIRCAAPTSVTSARITARSGGDSEATPAIASALASVADPWPAASVLDTTHPVADNVARAVTRWQRAHQPGPVS</sequence>
<organism evidence="1 2">
    <name type="scientific">Nocardia stercoris</name>
    <dbReference type="NCBI Taxonomy" id="2483361"/>
    <lineage>
        <taxon>Bacteria</taxon>
        <taxon>Bacillati</taxon>
        <taxon>Actinomycetota</taxon>
        <taxon>Actinomycetes</taxon>
        <taxon>Mycobacteriales</taxon>
        <taxon>Nocardiaceae</taxon>
        <taxon>Nocardia</taxon>
    </lineage>
</organism>
<dbReference type="PANTHER" id="PTHR43883:SF1">
    <property type="entry name" value="GLUCONOKINASE"/>
    <property type="match status" value="1"/>
</dbReference>
<protein>
    <submittedName>
        <fullName evidence="1">Uncharacterized protein</fullName>
    </submittedName>
</protein>
<dbReference type="AlphaFoldDB" id="A0A3M2LAI8"/>
<dbReference type="InterPro" id="IPR052732">
    <property type="entry name" value="Cell-binding_unc_protein"/>
</dbReference>
<dbReference type="InterPro" id="IPR027417">
    <property type="entry name" value="P-loop_NTPase"/>
</dbReference>